<evidence type="ECO:0000259" key="4">
    <source>
        <dbReference type="Pfam" id="PF04715"/>
    </source>
</evidence>
<dbReference type="NCBIfam" id="TIGR00553">
    <property type="entry name" value="pabB"/>
    <property type="match status" value="1"/>
</dbReference>
<dbReference type="Proteomes" id="UP001208771">
    <property type="component" value="Unassembled WGS sequence"/>
</dbReference>
<dbReference type="GO" id="GO:0046820">
    <property type="term" value="F:4-amino-4-deoxychorismate synthase activity"/>
    <property type="evidence" value="ECO:0007669"/>
    <property type="project" value="UniProtKB-EC"/>
</dbReference>
<evidence type="ECO:0000259" key="3">
    <source>
        <dbReference type="Pfam" id="PF00425"/>
    </source>
</evidence>
<dbReference type="PANTHER" id="PTHR11236:SF50">
    <property type="entry name" value="AMINODEOXYCHORISMATE SYNTHASE COMPONENT 1"/>
    <property type="match status" value="1"/>
</dbReference>
<dbReference type="InterPro" id="IPR005801">
    <property type="entry name" value="ADC_synthase"/>
</dbReference>
<keyword evidence="2 5" id="KW-0808">Transferase</keyword>
<dbReference type="PANTHER" id="PTHR11236">
    <property type="entry name" value="AMINOBENZOATE/ANTHRANILATE SYNTHASE"/>
    <property type="match status" value="1"/>
</dbReference>
<dbReference type="GO" id="GO:0009396">
    <property type="term" value="P:folic acid-containing compound biosynthetic process"/>
    <property type="evidence" value="ECO:0007669"/>
    <property type="project" value="InterPro"/>
</dbReference>
<dbReference type="EC" id="2.6.1.85" evidence="1"/>
<comment type="caution">
    <text evidence="5">The sequence shown here is derived from an EMBL/GenBank/DDBJ whole genome shotgun (WGS) entry which is preliminary data.</text>
</comment>
<evidence type="ECO:0000313" key="6">
    <source>
        <dbReference type="Proteomes" id="UP001208771"/>
    </source>
</evidence>
<dbReference type="InterPro" id="IPR019999">
    <property type="entry name" value="Anth_synth_I-like"/>
</dbReference>
<sequence length="464" mass="50145">MLEVELDYGPAAERADILSGRPCFAFLDSAGDYDDLGRYSFIGIDPFGTFHVRDGMAFWDGEPCEDAPLAALRGLLKRFRLERTGPFPFRGGVIGHISYDFGRRLETLAEPADPLHPLDELRFGFYDLVIAFDHRDRRCVLFSSGFPEEDETARGGRAGERAEEAQAWLKAGTAGPVSATGRAGEWRSDRPAAEYEAAVRKVQDYILAGDIYQANIAQRFTAALDEGFDPWAFYCTLRTVNPAPFAAFLRSGSTAIVSSSPERFLACRDGAVEARPIKGTARRAADPARDAEIAARLLASDKDRAENTMIVDLLRNDLSRVCAPATVRVPMLCGLESYEGLHHLTSVVTGRLRAGCDAVDLIAACFPGGSITGAPKLRAMDIITEIEGAARGVYCGAIGYIGFDGDLDLNIAIRTVTLEPGRACFSVGGGITLLSDPAQEYAETLTKAQRIFEAFRAFSAGGAG</sequence>
<accession>A0AAE3N0X0</accession>
<gene>
    <name evidence="5" type="primary">pabB</name>
    <name evidence="5" type="ORF">NOF55_13425</name>
</gene>
<evidence type="ECO:0000256" key="1">
    <source>
        <dbReference type="ARBA" id="ARBA00013139"/>
    </source>
</evidence>
<feature type="domain" description="Anthranilate synthase component I N-terminal" evidence="4">
    <location>
        <begin position="24"/>
        <end position="141"/>
    </location>
</feature>
<keyword evidence="5" id="KW-0032">Aminotransferase</keyword>
<dbReference type="AlphaFoldDB" id="A0AAE3N0X0"/>
<dbReference type="Gene3D" id="3.60.120.10">
    <property type="entry name" value="Anthranilate synthase"/>
    <property type="match status" value="1"/>
</dbReference>
<name>A0AAE3N0X0_9HYPH</name>
<organism evidence="5 6">
    <name type="scientific">Ectorhizobium quercum</name>
    <dbReference type="NCBI Taxonomy" id="2965071"/>
    <lineage>
        <taxon>Bacteria</taxon>
        <taxon>Pseudomonadati</taxon>
        <taxon>Pseudomonadota</taxon>
        <taxon>Alphaproteobacteria</taxon>
        <taxon>Hyphomicrobiales</taxon>
        <taxon>Rhizobiaceae</taxon>
        <taxon>Ectorhizobium</taxon>
    </lineage>
</organism>
<evidence type="ECO:0000256" key="2">
    <source>
        <dbReference type="ARBA" id="ARBA00022679"/>
    </source>
</evidence>
<dbReference type="Pfam" id="PF04715">
    <property type="entry name" value="Anth_synt_I_N"/>
    <property type="match status" value="1"/>
</dbReference>
<protein>
    <recommendedName>
        <fullName evidence="1">aminodeoxychorismate synthase</fullName>
        <ecNumber evidence="1">2.6.1.85</ecNumber>
    </recommendedName>
</protein>
<evidence type="ECO:0000313" key="5">
    <source>
        <dbReference type="EMBL" id="MCX8998106.1"/>
    </source>
</evidence>
<dbReference type="RefSeq" id="WP_306411893.1">
    <property type="nucleotide sequence ID" value="NZ_JANFPI010000004.1"/>
</dbReference>
<feature type="domain" description="Chorismate-utilising enzyme C-terminal" evidence="3">
    <location>
        <begin position="193"/>
        <end position="447"/>
    </location>
</feature>
<keyword evidence="6" id="KW-1185">Reference proteome</keyword>
<dbReference type="InterPro" id="IPR015890">
    <property type="entry name" value="Chorismate_C"/>
</dbReference>
<dbReference type="GO" id="GO:0000162">
    <property type="term" value="P:L-tryptophan biosynthetic process"/>
    <property type="evidence" value="ECO:0007669"/>
    <property type="project" value="TreeGrafter"/>
</dbReference>
<proteinExistence type="predicted"/>
<dbReference type="Pfam" id="PF00425">
    <property type="entry name" value="Chorismate_bind"/>
    <property type="match status" value="1"/>
</dbReference>
<dbReference type="PRINTS" id="PR00095">
    <property type="entry name" value="ANTSNTHASEI"/>
</dbReference>
<dbReference type="SUPFAM" id="SSF56322">
    <property type="entry name" value="ADC synthase"/>
    <property type="match status" value="1"/>
</dbReference>
<dbReference type="InterPro" id="IPR005802">
    <property type="entry name" value="ADC_synth_comp_1"/>
</dbReference>
<reference evidence="5" key="1">
    <citation type="submission" date="2022-07" db="EMBL/GenBank/DDBJ databases">
        <title>Ectorhizobium quercum gen.nov., sp. nov.</title>
        <authorList>
            <person name="Ma T."/>
            <person name="Li Y."/>
        </authorList>
    </citation>
    <scope>NUCLEOTIDE SEQUENCE</scope>
    <source>
        <strain evidence="5">BDR2-2</strain>
    </source>
</reference>
<dbReference type="EMBL" id="JANFPI010000004">
    <property type="protein sequence ID" value="MCX8998106.1"/>
    <property type="molecule type" value="Genomic_DNA"/>
</dbReference>
<dbReference type="InterPro" id="IPR006805">
    <property type="entry name" value="Anth_synth_I_N"/>
</dbReference>